<dbReference type="InterPro" id="IPR033456">
    <property type="entry name" value="DUF5132"/>
</dbReference>
<gene>
    <name evidence="2" type="ORF">PLAM_0048</name>
</gene>
<name>A0A1J1JAH1_PLAAG</name>
<dbReference type="RefSeq" id="WP_235751353.1">
    <property type="nucleotide sequence ID" value="NZ_JBIIEP010000002.1"/>
</dbReference>
<keyword evidence="1" id="KW-0472">Membrane</keyword>
<dbReference type="AlphaFoldDB" id="A0A1J1JAH1"/>
<dbReference type="GeneID" id="77289683"/>
<dbReference type="EMBL" id="LO018304">
    <property type="protein sequence ID" value="CUM58015.1"/>
    <property type="molecule type" value="Genomic_DNA"/>
</dbReference>
<proteinExistence type="predicted"/>
<sequence length="108" mass="11363">MLQMNQENMGLRARVAQLAAHQNTKVIVIGVAAIAVAPVVLPLVRPVLKATIKSGITLFEKTKSALAETGEVLADIAAEARAEALTEAQKTELPQAALPTPKVILTES</sequence>
<keyword evidence="1" id="KW-1133">Transmembrane helix</keyword>
<keyword evidence="1" id="KW-0812">Transmembrane</keyword>
<evidence type="ECO:0000256" key="1">
    <source>
        <dbReference type="SAM" id="Phobius"/>
    </source>
</evidence>
<dbReference type="Pfam" id="PF17195">
    <property type="entry name" value="DUF5132"/>
    <property type="match status" value="1"/>
</dbReference>
<accession>A0A1J1JAH1</accession>
<feature type="transmembrane region" description="Helical" evidence="1">
    <location>
        <begin position="26"/>
        <end position="44"/>
    </location>
</feature>
<protein>
    <recommendedName>
        <fullName evidence="3">DUF5132 domain-containing protein</fullName>
    </recommendedName>
</protein>
<organism evidence="2">
    <name type="scientific">Planktothrix agardhii</name>
    <name type="common">Oscillatoria agardhii</name>
    <dbReference type="NCBI Taxonomy" id="1160"/>
    <lineage>
        <taxon>Bacteria</taxon>
        <taxon>Bacillati</taxon>
        <taxon>Cyanobacteriota</taxon>
        <taxon>Cyanophyceae</taxon>
        <taxon>Oscillatoriophycideae</taxon>
        <taxon>Oscillatoriales</taxon>
        <taxon>Microcoleaceae</taxon>
        <taxon>Planktothrix</taxon>
    </lineage>
</organism>
<reference evidence="2" key="1">
    <citation type="submission" date="2015-09" db="EMBL/GenBank/DDBJ databases">
        <authorList>
            <person name="Jackson K.R."/>
            <person name="Lunt B.L."/>
            <person name="Fisher J.N.B."/>
            <person name="Gardner A.V."/>
            <person name="Bailey M.E."/>
            <person name="Deus L.M."/>
            <person name="Earl A.S."/>
            <person name="Gibby P.D."/>
            <person name="Hartmann K.A."/>
            <person name="Liu J.E."/>
            <person name="Manci A.M."/>
            <person name="Nielsen D.A."/>
            <person name="Solomon M.B."/>
            <person name="Breakwell D.P."/>
            <person name="Burnett S.H."/>
            <person name="Grose J.H."/>
        </authorList>
    </citation>
    <scope>NUCLEOTIDE SEQUENCE</scope>
    <source>
        <strain evidence="2">7805</strain>
    </source>
</reference>
<evidence type="ECO:0000313" key="2">
    <source>
        <dbReference type="EMBL" id="CUM58015.1"/>
    </source>
</evidence>
<evidence type="ECO:0008006" key="3">
    <source>
        <dbReference type="Google" id="ProtNLM"/>
    </source>
</evidence>